<protein>
    <submittedName>
        <fullName evidence="3">Relaxase/mobilization nuclease domain-containing protein</fullName>
    </submittedName>
</protein>
<dbReference type="EMBL" id="JACYFT010000006">
    <property type="protein sequence ID" value="MBD8051970.1"/>
    <property type="molecule type" value="Genomic_DNA"/>
</dbReference>
<dbReference type="RefSeq" id="WP_191820462.1">
    <property type="nucleotide sequence ID" value="NZ_JACYFT010000006.1"/>
</dbReference>
<feature type="domain" description="MobA/VirD2-like nuclease" evidence="2">
    <location>
        <begin position="31"/>
        <end position="148"/>
    </location>
</feature>
<feature type="region of interest" description="Disordered" evidence="1">
    <location>
        <begin position="273"/>
        <end position="302"/>
    </location>
</feature>
<dbReference type="InterPro" id="IPR005094">
    <property type="entry name" value="Endonuclease_MobA/VirD2"/>
</dbReference>
<feature type="compositionally biased region" description="Basic and acidic residues" evidence="1">
    <location>
        <begin position="285"/>
        <end position="302"/>
    </location>
</feature>
<proteinExistence type="predicted"/>
<comment type="caution">
    <text evidence="3">The sequence shown here is derived from an EMBL/GenBank/DDBJ whole genome shotgun (WGS) entry which is preliminary data.</text>
</comment>
<evidence type="ECO:0000256" key="1">
    <source>
        <dbReference type="SAM" id="MobiDB-lite"/>
    </source>
</evidence>
<dbReference type="AlphaFoldDB" id="A0A927FM09"/>
<gene>
    <name evidence="3" type="ORF">IC609_15645</name>
</gene>
<accession>A0A927FM09</accession>
<keyword evidence="4" id="KW-1185">Reference proteome</keyword>
<sequence>MIVKSLSRKVASFGQLIGYMGRDLRTGEGRAVLFHNLLAHAGSPEADIQDEFERNAALLPQRANGNALYHEVISFSQGHALDSRTLEHKLGDVAHAYVASRAPKQLAYAVAHLDTEYAHVHLLISANAVNSRKRERVTKHDFARIQRELESYVLAHHPELVQARVYTRDRQVEQVKTTAKEQGLLTRTGKPSRKQAVHDQVKHCLALAKSREDLERHLAAQGLELYARGSTVGVKELAGVGTKHRLSTLGLAEAWTQQNQRWHEATLDPVAKRKAALEQAAQVRDQTHTKEAPSSPGRDRSR</sequence>
<evidence type="ECO:0000259" key="2">
    <source>
        <dbReference type="Pfam" id="PF03432"/>
    </source>
</evidence>
<dbReference type="Pfam" id="PF03432">
    <property type="entry name" value="Relaxase"/>
    <property type="match status" value="1"/>
</dbReference>
<organism evidence="3 4">
    <name type="scientific">Limnohabitans radicicola</name>
    <dbReference type="NCBI Taxonomy" id="2771427"/>
    <lineage>
        <taxon>Bacteria</taxon>
        <taxon>Pseudomonadati</taxon>
        <taxon>Pseudomonadota</taxon>
        <taxon>Betaproteobacteria</taxon>
        <taxon>Burkholderiales</taxon>
        <taxon>Comamonadaceae</taxon>
        <taxon>Limnohabitans</taxon>
    </lineage>
</organism>
<evidence type="ECO:0000313" key="4">
    <source>
        <dbReference type="Proteomes" id="UP000647424"/>
    </source>
</evidence>
<name>A0A927FM09_9BURK</name>
<dbReference type="Proteomes" id="UP000647424">
    <property type="component" value="Unassembled WGS sequence"/>
</dbReference>
<reference evidence="3" key="1">
    <citation type="submission" date="2020-09" db="EMBL/GenBank/DDBJ databases">
        <title>Genome seq and assembly of Limnohabitants sp.</title>
        <authorList>
            <person name="Chhetri G."/>
        </authorList>
    </citation>
    <scope>NUCLEOTIDE SEQUENCE</scope>
    <source>
        <strain evidence="3">JUR4</strain>
    </source>
</reference>
<evidence type="ECO:0000313" key="3">
    <source>
        <dbReference type="EMBL" id="MBD8051970.1"/>
    </source>
</evidence>